<feature type="transmembrane region" description="Helical" evidence="1">
    <location>
        <begin position="12"/>
        <end position="31"/>
    </location>
</feature>
<keyword evidence="3" id="KW-1185">Reference proteome</keyword>
<name>A0A0N4T9I5_BRUPA</name>
<evidence type="ECO:0000256" key="1">
    <source>
        <dbReference type="SAM" id="Phobius"/>
    </source>
</evidence>
<keyword evidence="1" id="KW-1133">Transmembrane helix</keyword>
<feature type="transmembrane region" description="Helical" evidence="1">
    <location>
        <begin position="64"/>
        <end position="83"/>
    </location>
</feature>
<dbReference type="EMBL" id="UZAD01002779">
    <property type="protein sequence ID" value="VDN86022.1"/>
    <property type="molecule type" value="Genomic_DNA"/>
</dbReference>
<organism evidence="4">
    <name type="scientific">Brugia pahangi</name>
    <name type="common">Filarial nematode worm</name>
    <dbReference type="NCBI Taxonomy" id="6280"/>
    <lineage>
        <taxon>Eukaryota</taxon>
        <taxon>Metazoa</taxon>
        <taxon>Ecdysozoa</taxon>
        <taxon>Nematoda</taxon>
        <taxon>Chromadorea</taxon>
        <taxon>Rhabditida</taxon>
        <taxon>Spirurina</taxon>
        <taxon>Spiruromorpha</taxon>
        <taxon>Filarioidea</taxon>
        <taxon>Onchocercidae</taxon>
        <taxon>Brugia</taxon>
    </lineage>
</organism>
<protein>
    <submittedName>
        <fullName evidence="4">Cytochrome b</fullName>
    </submittedName>
</protein>
<keyword evidence="1" id="KW-0472">Membrane</keyword>
<evidence type="ECO:0000313" key="4">
    <source>
        <dbReference type="WBParaSite" id="BPAG_0000487201-mRNA-1"/>
    </source>
</evidence>
<dbReference type="AlphaFoldDB" id="A0A0N4T9I5"/>
<reference evidence="4" key="1">
    <citation type="submission" date="2017-02" db="UniProtKB">
        <authorList>
            <consortium name="WormBaseParasite"/>
        </authorList>
    </citation>
    <scope>IDENTIFICATION</scope>
</reference>
<dbReference type="WBParaSite" id="BPAG_0000487201-mRNA-1">
    <property type="protein sequence ID" value="BPAG_0000487201-mRNA-1"/>
    <property type="gene ID" value="BPAG_0000487201"/>
</dbReference>
<accession>A0A0N4T9I5</accession>
<keyword evidence="1" id="KW-0812">Transmembrane</keyword>
<evidence type="ECO:0000313" key="2">
    <source>
        <dbReference type="EMBL" id="VDN86022.1"/>
    </source>
</evidence>
<evidence type="ECO:0000313" key="3">
    <source>
        <dbReference type="Proteomes" id="UP000278627"/>
    </source>
</evidence>
<sequence>FRNIFFSKTCVVFFFTELFVSSIFIVTFSVLQTTDDESDSTQYPTYYAVPPTIFHPSSTSSFRWIHLFQPTIICILVLLVFSVNPYMNSLRSPDVNILSSYADERSWKRALGPRPLRFG</sequence>
<gene>
    <name evidence="2" type="ORF">BPAG_LOCUS4836</name>
</gene>
<proteinExistence type="predicted"/>
<reference evidence="2 3" key="2">
    <citation type="submission" date="2018-11" db="EMBL/GenBank/DDBJ databases">
        <authorList>
            <consortium name="Pathogen Informatics"/>
        </authorList>
    </citation>
    <scope>NUCLEOTIDE SEQUENCE [LARGE SCALE GENOMIC DNA]</scope>
</reference>
<dbReference type="Proteomes" id="UP000278627">
    <property type="component" value="Unassembled WGS sequence"/>
</dbReference>